<reference evidence="8" key="1">
    <citation type="submission" date="2022-11" db="UniProtKB">
        <authorList>
            <consortium name="WormBaseParasite"/>
        </authorList>
    </citation>
    <scope>IDENTIFICATION</scope>
</reference>
<dbReference type="Pfam" id="PF22975">
    <property type="entry name" value="EPS8_2nd"/>
    <property type="match status" value="1"/>
</dbReference>
<dbReference type="InterPro" id="IPR036028">
    <property type="entry name" value="SH3-like_dom_sf"/>
</dbReference>
<dbReference type="InterPro" id="IPR011993">
    <property type="entry name" value="PH-like_dom_sf"/>
</dbReference>
<dbReference type="InterPro" id="IPR033928">
    <property type="entry name" value="EPS8_PTB"/>
</dbReference>
<feature type="compositionally biased region" description="Polar residues" evidence="5">
    <location>
        <begin position="61"/>
        <end position="74"/>
    </location>
</feature>
<dbReference type="GO" id="GO:0005886">
    <property type="term" value="C:plasma membrane"/>
    <property type="evidence" value="ECO:0007669"/>
    <property type="project" value="TreeGrafter"/>
</dbReference>
<dbReference type="CDD" id="cd01210">
    <property type="entry name" value="PTB_EPS8"/>
    <property type="match status" value="1"/>
</dbReference>
<dbReference type="InterPro" id="IPR041418">
    <property type="entry name" value="SAM_3"/>
</dbReference>
<dbReference type="GO" id="GO:0003779">
    <property type="term" value="F:actin binding"/>
    <property type="evidence" value="ECO:0007669"/>
    <property type="project" value="TreeGrafter"/>
</dbReference>
<feature type="compositionally biased region" description="Polar residues" evidence="5">
    <location>
        <begin position="939"/>
        <end position="959"/>
    </location>
</feature>
<sequence>MRSNHFSPHPAGRQIPTAYEGSSNGFPPASSSRQPSGSGSYYYSSRPANSAAPSPAHSYRTNHSANNHHSTSTMAGRRGGEVEYPSYQVEHLATFAVGRQFGLQYPTDGVRKLKQMEKNSAIWAQPMILKLKGDKISVEDENGEIVEQFPMELVVEPTAHQSTDPQDMYNNILLFIVKEDTRNGRRPVNPTEMHIFQCVKVSAQDVAADIQAFSKGQYNKVRGGRRDTGYNATPNDPYGPWSGSAGGPFASKESGARFISGEDASPSSNGSDTIDMNVNTLNRCFDDIERFVARIQSVAIAQRELEMQNARYRTKQRSKGRVPEFSQQGILQLRAQMPSYNEFYEIFQKFKLSFNILTMVKNYIHEPNAPELLHFLFTPLTVILDACHWGLGKNVAEQVASPLISFDACELLRNCLTSKEYDVWMSLGKFWRTPPEDWQGPLPPPYRPVFNDGYAPYGYPQQPFDSFIGNGSHGAPTPIHRGVSAPPTQHAYPPRPVPHRERSVDNINVERMNLEKERMEMERMRMLERERRLDEEERRLRAEEARLEAERKLLQVEAERRSITGVSDKQQFYSSSQASPLITERRSGSVQMLSNGHVGTFPSPTGEISPRQKAFLDDLAQRRSKIVQVTYDRVAQNAKELTVARGEYLEVLNDAKNWWECRNVNNRVGYVPHTILSVVSLDSLQSNLEHRVQQLPQHNPPSLQSGPSLSPRPASIYTVSDAQVQTNIHRVEKEVPIQPSYPVNSSPPPAPVNHAPKAPPVPDLGSVQLRPARLRPEIQNEDNKPKLIIKRNDHIRYVPEMIDTIKSKQLVIGTRRIPSNKGLMISENSTPKQVQNWMIDKGFSEYVINLFSEHDGNDLFSLSKPKLMQYCGEEGSRLYSLLLVQKRRSNYDTMAKSELKALLNLRKQHVDSTNEAAEEPEDTPAPPSSEFANSPPIAVQNNISGSSQMSGMNQIRSYH</sequence>
<dbReference type="Gene3D" id="2.30.30.40">
    <property type="entry name" value="SH3 Domains"/>
    <property type="match status" value="1"/>
</dbReference>
<proteinExistence type="inferred from homology"/>
<dbReference type="Pfam" id="PF18016">
    <property type="entry name" value="SAM_3"/>
    <property type="match status" value="1"/>
</dbReference>
<dbReference type="GO" id="GO:0035023">
    <property type="term" value="P:regulation of Rho protein signal transduction"/>
    <property type="evidence" value="ECO:0007669"/>
    <property type="project" value="TreeGrafter"/>
</dbReference>
<keyword evidence="7" id="KW-1185">Reference proteome</keyword>
<feature type="region of interest" description="Disordered" evidence="5">
    <location>
        <begin position="738"/>
        <end position="766"/>
    </location>
</feature>
<dbReference type="SMART" id="SM00462">
    <property type="entry name" value="PTB"/>
    <property type="match status" value="1"/>
</dbReference>
<organism evidence="7 8">
    <name type="scientific">Acrobeloides nanus</name>
    <dbReference type="NCBI Taxonomy" id="290746"/>
    <lineage>
        <taxon>Eukaryota</taxon>
        <taxon>Metazoa</taxon>
        <taxon>Ecdysozoa</taxon>
        <taxon>Nematoda</taxon>
        <taxon>Chromadorea</taxon>
        <taxon>Rhabditida</taxon>
        <taxon>Tylenchina</taxon>
        <taxon>Cephalobomorpha</taxon>
        <taxon>Cephaloboidea</taxon>
        <taxon>Cephalobidae</taxon>
        <taxon>Acrobeloides</taxon>
    </lineage>
</organism>
<dbReference type="SUPFAM" id="SSF50729">
    <property type="entry name" value="PH domain-like"/>
    <property type="match status" value="1"/>
</dbReference>
<evidence type="ECO:0000256" key="3">
    <source>
        <dbReference type="PROSITE-ProRule" id="PRU00192"/>
    </source>
</evidence>
<evidence type="ECO:0000256" key="2">
    <source>
        <dbReference type="ARBA" id="ARBA00022443"/>
    </source>
</evidence>
<dbReference type="InterPro" id="IPR055093">
    <property type="entry name" value="EPS8_2nd"/>
</dbReference>
<dbReference type="Pfam" id="PF07653">
    <property type="entry name" value="SH3_2"/>
    <property type="match status" value="1"/>
</dbReference>
<feature type="region of interest" description="Disordered" evidence="5">
    <location>
        <begin position="911"/>
        <end position="959"/>
    </location>
</feature>
<feature type="region of interest" description="Disordered" evidence="5">
    <location>
        <begin position="472"/>
        <end position="501"/>
    </location>
</feature>
<feature type="domain" description="SH3" evidence="6">
    <location>
        <begin position="622"/>
        <end position="681"/>
    </location>
</feature>
<dbReference type="InterPro" id="IPR006020">
    <property type="entry name" value="PTB/PI_dom"/>
</dbReference>
<evidence type="ECO:0000313" key="8">
    <source>
        <dbReference type="WBParaSite" id="ACRNAN_scaffold251.g22654.t1"/>
    </source>
</evidence>
<dbReference type="PROSITE" id="PS50002">
    <property type="entry name" value="SH3"/>
    <property type="match status" value="1"/>
</dbReference>
<dbReference type="Gene3D" id="2.30.29.30">
    <property type="entry name" value="Pleckstrin-homology domain (PH domain)/Phosphotyrosine-binding domain (PTB)"/>
    <property type="match status" value="1"/>
</dbReference>
<dbReference type="SUPFAM" id="SSF50044">
    <property type="entry name" value="SH3-domain"/>
    <property type="match status" value="1"/>
</dbReference>
<feature type="region of interest" description="Disordered" evidence="5">
    <location>
        <begin position="1"/>
        <end position="78"/>
    </location>
</feature>
<dbReference type="Pfam" id="PF08416">
    <property type="entry name" value="PTB"/>
    <property type="match status" value="1"/>
</dbReference>
<evidence type="ECO:0000256" key="4">
    <source>
        <dbReference type="SAM" id="Coils"/>
    </source>
</evidence>
<dbReference type="InterPro" id="IPR001452">
    <property type="entry name" value="SH3_domain"/>
</dbReference>
<dbReference type="PANTHER" id="PTHR12287">
    <property type="entry name" value="EPIDERMAL GROWTH FACTOR RECEPTOR KINASE SUBSTRATE EPS8-RELATED PROTEIN"/>
    <property type="match status" value="1"/>
</dbReference>
<accession>A0A914DG35</accession>
<evidence type="ECO:0000256" key="1">
    <source>
        <dbReference type="ARBA" id="ARBA00006197"/>
    </source>
</evidence>
<dbReference type="AlphaFoldDB" id="A0A914DG35"/>
<name>A0A914DG35_9BILA</name>
<feature type="region of interest" description="Disordered" evidence="5">
    <location>
        <begin position="221"/>
        <end position="246"/>
    </location>
</feature>
<evidence type="ECO:0000256" key="5">
    <source>
        <dbReference type="SAM" id="MobiDB-lite"/>
    </source>
</evidence>
<feature type="compositionally biased region" description="Pro residues" evidence="5">
    <location>
        <begin position="745"/>
        <end position="762"/>
    </location>
</feature>
<dbReference type="Gene3D" id="1.10.150.50">
    <property type="entry name" value="Transcription Factor, Ets-1"/>
    <property type="match status" value="1"/>
</dbReference>
<dbReference type="GO" id="GO:0007266">
    <property type="term" value="P:Rho protein signal transduction"/>
    <property type="evidence" value="ECO:0007669"/>
    <property type="project" value="TreeGrafter"/>
</dbReference>
<dbReference type="InterPro" id="IPR013625">
    <property type="entry name" value="PTB"/>
</dbReference>
<keyword evidence="2 3" id="KW-0728">SH3 domain</keyword>
<dbReference type="WBParaSite" id="ACRNAN_scaffold251.g22654.t1">
    <property type="protein sequence ID" value="ACRNAN_scaffold251.g22654.t1"/>
    <property type="gene ID" value="ACRNAN_scaffold251.g22654"/>
</dbReference>
<dbReference type="PANTHER" id="PTHR12287:SF23">
    <property type="entry name" value="AROUSER, ISOFORM A-RELATED"/>
    <property type="match status" value="1"/>
</dbReference>
<dbReference type="InterPro" id="IPR013761">
    <property type="entry name" value="SAM/pointed_sf"/>
</dbReference>
<keyword evidence="4" id="KW-0175">Coiled coil</keyword>
<dbReference type="SMART" id="SM00326">
    <property type="entry name" value="SH3"/>
    <property type="match status" value="1"/>
</dbReference>
<dbReference type="Proteomes" id="UP000887540">
    <property type="component" value="Unplaced"/>
</dbReference>
<dbReference type="FunFam" id="2.30.29.30:FF:000289">
    <property type="entry name" value="Epidermal growth factor receptor kinase substrate 8"/>
    <property type="match status" value="1"/>
</dbReference>
<dbReference type="SUPFAM" id="SSF47769">
    <property type="entry name" value="SAM/Pointed domain"/>
    <property type="match status" value="1"/>
</dbReference>
<evidence type="ECO:0000313" key="7">
    <source>
        <dbReference type="Proteomes" id="UP000887540"/>
    </source>
</evidence>
<dbReference type="InterPro" id="IPR039801">
    <property type="entry name" value="EPS8-like"/>
</dbReference>
<protein>
    <submittedName>
        <fullName evidence="8">SH3 domain-containing protein</fullName>
    </submittedName>
</protein>
<comment type="similarity">
    <text evidence="1">Belongs to the EPS8 family.</text>
</comment>
<feature type="compositionally biased region" description="Low complexity" evidence="5">
    <location>
        <begin position="27"/>
        <end position="59"/>
    </location>
</feature>
<feature type="coiled-coil region" evidence="4">
    <location>
        <begin position="504"/>
        <end position="559"/>
    </location>
</feature>
<evidence type="ECO:0000259" key="6">
    <source>
        <dbReference type="PROSITE" id="PS50002"/>
    </source>
</evidence>